<dbReference type="EMBL" id="GBRH01256555">
    <property type="protein sequence ID" value="JAD41340.1"/>
    <property type="molecule type" value="Transcribed_RNA"/>
</dbReference>
<protein>
    <submittedName>
        <fullName evidence="1">Uncharacterized protein</fullName>
    </submittedName>
</protein>
<evidence type="ECO:0000313" key="1">
    <source>
        <dbReference type="EMBL" id="JAD41340.1"/>
    </source>
</evidence>
<name>A0A0A8ZX51_ARUDO</name>
<sequence>MNLRRLKLPKISKIKKFNYDSFRRQTNSNKLQLTEVIFPALEELEFDGLYGLEDWCGLQDSDCPKIQSITIRN</sequence>
<organism evidence="1">
    <name type="scientific">Arundo donax</name>
    <name type="common">Giant reed</name>
    <name type="synonym">Donax arundinaceus</name>
    <dbReference type="NCBI Taxonomy" id="35708"/>
    <lineage>
        <taxon>Eukaryota</taxon>
        <taxon>Viridiplantae</taxon>
        <taxon>Streptophyta</taxon>
        <taxon>Embryophyta</taxon>
        <taxon>Tracheophyta</taxon>
        <taxon>Spermatophyta</taxon>
        <taxon>Magnoliopsida</taxon>
        <taxon>Liliopsida</taxon>
        <taxon>Poales</taxon>
        <taxon>Poaceae</taxon>
        <taxon>PACMAD clade</taxon>
        <taxon>Arundinoideae</taxon>
        <taxon>Arundineae</taxon>
        <taxon>Arundo</taxon>
    </lineage>
</organism>
<reference evidence="1" key="2">
    <citation type="journal article" date="2015" name="Data Brief">
        <title>Shoot transcriptome of the giant reed, Arundo donax.</title>
        <authorList>
            <person name="Barrero R.A."/>
            <person name="Guerrero F.D."/>
            <person name="Moolhuijzen P."/>
            <person name="Goolsby J.A."/>
            <person name="Tidwell J."/>
            <person name="Bellgard S.E."/>
            <person name="Bellgard M.I."/>
        </authorList>
    </citation>
    <scope>NUCLEOTIDE SEQUENCE</scope>
    <source>
        <tissue evidence="1">Shoot tissue taken approximately 20 cm above the soil surface</tissue>
    </source>
</reference>
<reference evidence="1" key="1">
    <citation type="submission" date="2014-09" db="EMBL/GenBank/DDBJ databases">
        <authorList>
            <person name="Magalhaes I.L.F."/>
            <person name="Oliveira U."/>
            <person name="Santos F.R."/>
            <person name="Vidigal T.H.D.A."/>
            <person name="Brescovit A.D."/>
            <person name="Santos A.J."/>
        </authorList>
    </citation>
    <scope>NUCLEOTIDE SEQUENCE</scope>
    <source>
        <tissue evidence="1">Shoot tissue taken approximately 20 cm above the soil surface</tissue>
    </source>
</reference>
<proteinExistence type="predicted"/>
<dbReference type="AlphaFoldDB" id="A0A0A8ZX51"/>
<accession>A0A0A8ZX51</accession>